<dbReference type="Proteomes" id="UP000284605">
    <property type="component" value="Unassembled WGS sequence"/>
</dbReference>
<dbReference type="Pfam" id="PF00440">
    <property type="entry name" value="TetR_N"/>
    <property type="match status" value="1"/>
</dbReference>
<organism evidence="4 5">
    <name type="scientific">Oleomonas cavernae</name>
    <dbReference type="NCBI Taxonomy" id="2320859"/>
    <lineage>
        <taxon>Bacteria</taxon>
        <taxon>Pseudomonadati</taxon>
        <taxon>Pseudomonadota</taxon>
        <taxon>Alphaproteobacteria</taxon>
        <taxon>Acetobacterales</taxon>
        <taxon>Acetobacteraceae</taxon>
        <taxon>Oleomonas</taxon>
    </lineage>
</organism>
<proteinExistence type="predicted"/>
<feature type="domain" description="HTH tetR-type" evidence="3">
    <location>
        <begin position="26"/>
        <end position="86"/>
    </location>
</feature>
<dbReference type="PANTHER" id="PTHR30055:SF226">
    <property type="entry name" value="HTH-TYPE TRANSCRIPTIONAL REGULATOR PKSA"/>
    <property type="match status" value="1"/>
</dbReference>
<comment type="caution">
    <text evidence="4">The sequence shown here is derived from an EMBL/GenBank/DDBJ whole genome shotgun (WGS) entry which is preliminary data.</text>
</comment>
<dbReference type="OrthoDB" id="2356263at2"/>
<feature type="DNA-binding region" description="H-T-H motif" evidence="2">
    <location>
        <begin position="49"/>
        <end position="68"/>
    </location>
</feature>
<dbReference type="InterPro" id="IPR050109">
    <property type="entry name" value="HTH-type_TetR-like_transc_reg"/>
</dbReference>
<dbReference type="EMBL" id="QYUK01000011">
    <property type="protein sequence ID" value="RJF89755.1"/>
    <property type="molecule type" value="Genomic_DNA"/>
</dbReference>
<protein>
    <submittedName>
        <fullName evidence="4">TetR/AcrR family transcriptional regulator</fullName>
    </submittedName>
</protein>
<name>A0A418WID0_9PROT</name>
<evidence type="ECO:0000313" key="4">
    <source>
        <dbReference type="EMBL" id="RJF89755.1"/>
    </source>
</evidence>
<dbReference type="GO" id="GO:0003700">
    <property type="term" value="F:DNA-binding transcription factor activity"/>
    <property type="evidence" value="ECO:0007669"/>
    <property type="project" value="TreeGrafter"/>
</dbReference>
<dbReference type="SUPFAM" id="SSF46689">
    <property type="entry name" value="Homeodomain-like"/>
    <property type="match status" value="1"/>
</dbReference>
<sequence>MNSTAAIAKVPPGRTYRGASNEERRAERRQKLIEAAIEVYGDVGFHAATVKQVCAQAGLTERYFYESFENAEALLAAGYLAVMDRLQAEVLAAIAAAPRDMGAITRAALTTYYRLLRETPKAARVFLVEILGVSPAVDALYWDAIRNLSLTVLQFWPEATERARAQGIDLNLFADGLIGATVQIALGWVRSGYAQPVETVVETAMAILGAVNRQYGG</sequence>
<accession>A0A418WID0</accession>
<dbReference type="AlphaFoldDB" id="A0A418WID0"/>
<evidence type="ECO:0000313" key="5">
    <source>
        <dbReference type="Proteomes" id="UP000284605"/>
    </source>
</evidence>
<keyword evidence="1 2" id="KW-0238">DNA-binding</keyword>
<dbReference type="InterPro" id="IPR001647">
    <property type="entry name" value="HTH_TetR"/>
</dbReference>
<dbReference type="Gene3D" id="1.10.357.10">
    <property type="entry name" value="Tetracycline Repressor, domain 2"/>
    <property type="match status" value="1"/>
</dbReference>
<evidence type="ECO:0000259" key="3">
    <source>
        <dbReference type="PROSITE" id="PS50977"/>
    </source>
</evidence>
<evidence type="ECO:0000256" key="2">
    <source>
        <dbReference type="PROSITE-ProRule" id="PRU00335"/>
    </source>
</evidence>
<keyword evidence="5" id="KW-1185">Reference proteome</keyword>
<dbReference type="RefSeq" id="WP_119781946.1">
    <property type="nucleotide sequence ID" value="NZ_QYUK01000011.1"/>
</dbReference>
<dbReference type="GO" id="GO:0000976">
    <property type="term" value="F:transcription cis-regulatory region binding"/>
    <property type="evidence" value="ECO:0007669"/>
    <property type="project" value="TreeGrafter"/>
</dbReference>
<gene>
    <name evidence="4" type="ORF">D3874_24600</name>
</gene>
<dbReference type="InterPro" id="IPR009057">
    <property type="entry name" value="Homeodomain-like_sf"/>
</dbReference>
<dbReference type="PANTHER" id="PTHR30055">
    <property type="entry name" value="HTH-TYPE TRANSCRIPTIONAL REGULATOR RUTR"/>
    <property type="match status" value="1"/>
</dbReference>
<evidence type="ECO:0000256" key="1">
    <source>
        <dbReference type="ARBA" id="ARBA00023125"/>
    </source>
</evidence>
<dbReference type="PROSITE" id="PS50977">
    <property type="entry name" value="HTH_TETR_2"/>
    <property type="match status" value="1"/>
</dbReference>
<reference evidence="4 5" key="1">
    <citation type="submission" date="2018-09" db="EMBL/GenBank/DDBJ databases">
        <authorList>
            <person name="Zhu H."/>
        </authorList>
    </citation>
    <scope>NUCLEOTIDE SEQUENCE [LARGE SCALE GENOMIC DNA]</scope>
    <source>
        <strain evidence="4 5">K1W22B-8</strain>
    </source>
</reference>